<accession>A0ABV8KCL2</accession>
<evidence type="ECO:0000313" key="2">
    <source>
        <dbReference type="EMBL" id="MFC4103797.1"/>
    </source>
</evidence>
<keyword evidence="1" id="KW-1133">Transmembrane helix</keyword>
<protein>
    <submittedName>
        <fullName evidence="2">DUF4227 family protein</fullName>
    </submittedName>
</protein>
<organism evidence="2 3">
    <name type="scientific">Paenibacillus xanthanilyticus</name>
    <dbReference type="NCBI Taxonomy" id="1783531"/>
    <lineage>
        <taxon>Bacteria</taxon>
        <taxon>Bacillati</taxon>
        <taxon>Bacillota</taxon>
        <taxon>Bacilli</taxon>
        <taxon>Bacillales</taxon>
        <taxon>Paenibacillaceae</taxon>
        <taxon>Paenibacillus</taxon>
    </lineage>
</organism>
<dbReference type="Proteomes" id="UP001595715">
    <property type="component" value="Unassembled WGS sequence"/>
</dbReference>
<sequence>MKPLRRSSLFTDKGVIALFVFSARRWFRRAAFMILLVLATFVMYNGCRVLGQWIVPADPYRVPQGAALKVFGSSSYAVHEPTFADRLRLFYWYGE</sequence>
<keyword evidence="3" id="KW-1185">Reference proteome</keyword>
<evidence type="ECO:0000313" key="3">
    <source>
        <dbReference type="Proteomes" id="UP001595715"/>
    </source>
</evidence>
<keyword evidence="1" id="KW-0472">Membrane</keyword>
<feature type="transmembrane region" description="Helical" evidence="1">
    <location>
        <begin position="26"/>
        <end position="44"/>
    </location>
</feature>
<gene>
    <name evidence="2" type="ORF">ACFOZ8_29670</name>
</gene>
<proteinExistence type="predicted"/>
<comment type="caution">
    <text evidence="2">The sequence shown here is derived from an EMBL/GenBank/DDBJ whole genome shotgun (WGS) entry which is preliminary data.</text>
</comment>
<evidence type="ECO:0000256" key="1">
    <source>
        <dbReference type="SAM" id="Phobius"/>
    </source>
</evidence>
<dbReference type="RefSeq" id="WP_377722862.1">
    <property type="nucleotide sequence ID" value="NZ_JBHSAM010000036.1"/>
</dbReference>
<dbReference type="Pfam" id="PF14004">
    <property type="entry name" value="DUF4227"/>
    <property type="match status" value="1"/>
</dbReference>
<reference evidence="3" key="1">
    <citation type="journal article" date="2019" name="Int. J. Syst. Evol. Microbiol.">
        <title>The Global Catalogue of Microorganisms (GCM) 10K type strain sequencing project: providing services to taxonomists for standard genome sequencing and annotation.</title>
        <authorList>
            <consortium name="The Broad Institute Genomics Platform"/>
            <consortium name="The Broad Institute Genome Sequencing Center for Infectious Disease"/>
            <person name="Wu L."/>
            <person name="Ma J."/>
        </authorList>
    </citation>
    <scope>NUCLEOTIDE SEQUENCE [LARGE SCALE GENOMIC DNA]</scope>
    <source>
        <strain evidence="3">IBRC-M 10987</strain>
    </source>
</reference>
<keyword evidence="1" id="KW-0812">Transmembrane</keyword>
<name>A0ABV8KCL2_9BACL</name>
<dbReference type="EMBL" id="JBHSAM010000036">
    <property type="protein sequence ID" value="MFC4103797.1"/>
    <property type="molecule type" value="Genomic_DNA"/>
</dbReference>
<dbReference type="InterPro" id="IPR025321">
    <property type="entry name" value="DUF4227"/>
</dbReference>